<dbReference type="EMBL" id="VSSQ01097746">
    <property type="protein sequence ID" value="MPN40978.1"/>
    <property type="molecule type" value="Genomic_DNA"/>
</dbReference>
<reference evidence="1" key="1">
    <citation type="submission" date="2019-08" db="EMBL/GenBank/DDBJ databases">
        <authorList>
            <person name="Kucharzyk K."/>
            <person name="Murdoch R.W."/>
            <person name="Higgins S."/>
            <person name="Loffler F."/>
        </authorList>
    </citation>
    <scope>NUCLEOTIDE SEQUENCE</scope>
</reference>
<comment type="caution">
    <text evidence="1">The sequence shown here is derived from an EMBL/GenBank/DDBJ whole genome shotgun (WGS) entry which is preliminary data.</text>
</comment>
<dbReference type="AlphaFoldDB" id="A0A645HPL0"/>
<protein>
    <submittedName>
        <fullName evidence="1">Uncharacterized protein</fullName>
    </submittedName>
</protein>
<organism evidence="1">
    <name type="scientific">bioreactor metagenome</name>
    <dbReference type="NCBI Taxonomy" id="1076179"/>
    <lineage>
        <taxon>unclassified sequences</taxon>
        <taxon>metagenomes</taxon>
        <taxon>ecological metagenomes</taxon>
    </lineage>
</organism>
<accession>A0A645HPL0</accession>
<sequence length="53" mass="6127">MPEEAKKHADVLLLGLGEKSFPKFLEDFRKGEELSIYEQGHVSLDFLPLPRRD</sequence>
<name>A0A645HPL0_9ZZZZ</name>
<evidence type="ECO:0000313" key="1">
    <source>
        <dbReference type="EMBL" id="MPN40978.1"/>
    </source>
</evidence>
<gene>
    <name evidence="1" type="ORF">SDC9_188518</name>
</gene>
<proteinExistence type="predicted"/>